<dbReference type="Gene3D" id="1.10.287.1490">
    <property type="match status" value="1"/>
</dbReference>
<evidence type="ECO:0000313" key="6">
    <source>
        <dbReference type="WBParaSite" id="NBR_0001038801-mRNA-1"/>
    </source>
</evidence>
<feature type="compositionally biased region" description="Basic and acidic residues" evidence="3">
    <location>
        <begin position="39"/>
        <end position="49"/>
    </location>
</feature>
<accession>A0A0N4Y3J4</accession>
<reference evidence="4 5" key="2">
    <citation type="submission" date="2018-11" db="EMBL/GenBank/DDBJ databases">
        <authorList>
            <consortium name="Pathogen Informatics"/>
        </authorList>
    </citation>
    <scope>NUCLEOTIDE SEQUENCE [LARGE SCALE GENOMIC DNA]</scope>
</reference>
<dbReference type="Proteomes" id="UP000271162">
    <property type="component" value="Unassembled WGS sequence"/>
</dbReference>
<feature type="coiled-coil region" evidence="2">
    <location>
        <begin position="1044"/>
        <end position="1227"/>
    </location>
</feature>
<dbReference type="PANTHER" id="PTHR32083">
    <property type="entry name" value="CILIA AND FLAGELLA-ASSOCIATED PROTEIN 58-RELATED"/>
    <property type="match status" value="1"/>
</dbReference>
<dbReference type="OMA" id="EHDHAIK"/>
<dbReference type="EMBL" id="UYSL01020308">
    <property type="protein sequence ID" value="VDL73978.1"/>
    <property type="molecule type" value="Genomic_DNA"/>
</dbReference>
<gene>
    <name evidence="4" type="ORF">NBR_LOCUS10389</name>
</gene>
<sequence length="1321" mass="153234">MQTVALLTRLSKQLRIAASFPNTSMRRLGDQEPDSGHPTPRDFEFDADDGRHSPSCTCATSMTSESSLCTCTPTPLTSTPIAGGRRASSRHRSFDRYHTDRSRTFDVDAETEVLVESVKQLIQSTEENRRLKKRNEKMLNKTEMWKHEMWLLEEQIKQWKSAAESLQLQLHERNSKIEHLENELLRTITERPSEEGFEASEEMVTVMTDSASQYDSQYDEYVRSPSEGTMRADTSTQCEGDIVSSDDDQKTLVDVCTQCEDDIHEHIMARYKKERRELEDENDSLISLNKELKEKLEAAERLAKETGKERCVLEDQNRILEAEIAGFKSRMESMQDTVDNMIKERHELEDHIQLLLSDKKSLQDEVDGLRTAAESLSREHRDLQEENRLLTNENKRLRDQFDDLQTAVDSERQQLKDDKECLETENKELRSQVLDLQTAAETISKERQQLKDDKESLETENKELRSEVSELRTAAETTSKERQQLKDDNESLETENKELRSQVLELRTAAETISKERQDLEDRTQALDSENRELREKLDSLRTATEMERQQLQERNELFDAENRELKSKVDDLQTAADSVSQEHEDLQLQNRTLAAENEELKGKLDNLQIITEKTALLKQQVEQYQKQCSMLENENAAVKTDREELLRKSEEKSKRLDEVNECFERVNDELEHLRTERCNSIGVRVRNEELERLLIEKEKLLEEHRIQEAQLNRELEELKELDADLKRIVSEKAAEVEKLTEDCKKFEQMSSKLTEDNVFSTVLAEELKARIARYTKENDELRTTLEAEKQAREKAEDTGRKCGDLESEASYIDQIAKTESLQYELESREKTIADLRSLEFSLQESLSKKSTEIIELEQQLAGVVDECARIRHEFSIFQIVLYLKDLTRRQNVSADQSLCENGEENAANPNTVDRALFDCLSPSIQQLVEKAAKETKTMAEALRAMRDTFISVSVAQNGPQLCIRENPRSPDEPQDAVTQTSDSALQMIGEPIPLRQLIESVEKFNDNHATPVTLVQSEFKRFLDYIAGQPTTNVVERAVQRFLDECNRQITEMETRIKQELKTVCEDKKVLEEKLASEKRKWNVERNDLQLELDRCKRQLERASKIVEESNAMKTEMKAGKIQIEQFMVKIRKQAEELESVLKERDDIAHMESQEEVVKANATIDELEEALQKVRAELESERRDGIRLRDENDEKLLIVQRLRSQITGLESRVAELQRQCEKLTKTEAYNQETIAMVCKSFWEREDFVQRLKRRSYERKKLIEHFVRKVGEIISQFKGDDDAVNTMKATEAKEKALRARLQELGSGDQLDMAQKLCKRTA</sequence>
<evidence type="ECO:0000313" key="5">
    <source>
        <dbReference type="Proteomes" id="UP000271162"/>
    </source>
</evidence>
<reference evidence="6" key="1">
    <citation type="submission" date="2016-04" db="UniProtKB">
        <authorList>
            <consortium name="WormBaseParasite"/>
        </authorList>
    </citation>
    <scope>IDENTIFICATION</scope>
</reference>
<evidence type="ECO:0000256" key="2">
    <source>
        <dbReference type="SAM" id="Coils"/>
    </source>
</evidence>
<feature type="region of interest" description="Disordered" evidence="3">
    <location>
        <begin position="22"/>
        <end position="49"/>
    </location>
</feature>
<evidence type="ECO:0000256" key="3">
    <source>
        <dbReference type="SAM" id="MobiDB-lite"/>
    </source>
</evidence>
<keyword evidence="5" id="KW-1185">Reference proteome</keyword>
<name>A0A0N4Y3J4_NIPBR</name>
<keyword evidence="1 2" id="KW-0175">Coiled coil</keyword>
<dbReference type="GO" id="GO:0005856">
    <property type="term" value="C:cytoskeleton"/>
    <property type="evidence" value="ECO:0007669"/>
    <property type="project" value="TreeGrafter"/>
</dbReference>
<dbReference type="WBParaSite" id="NBR_0001038801-mRNA-1">
    <property type="protein sequence ID" value="NBR_0001038801-mRNA-1"/>
    <property type="gene ID" value="NBR_0001038801"/>
</dbReference>
<feature type="compositionally biased region" description="Basic and acidic residues" evidence="3">
    <location>
        <begin position="478"/>
        <end position="499"/>
    </location>
</feature>
<protein>
    <submittedName>
        <fullName evidence="6">Myosin_tail_1 domain-containing protein</fullName>
    </submittedName>
</protein>
<proteinExistence type="predicted"/>
<dbReference type="PANTHER" id="PTHR32083:SF48">
    <property type="entry name" value="TRANS-GOLGI NETWORK-LOCALIZED SYP41-INTERACTING PROTEIN 1"/>
    <property type="match status" value="1"/>
</dbReference>
<feature type="compositionally biased region" description="Basic and acidic residues" evidence="3">
    <location>
        <begin position="446"/>
        <end position="470"/>
    </location>
</feature>
<organism evidence="6">
    <name type="scientific">Nippostrongylus brasiliensis</name>
    <name type="common">Rat hookworm</name>
    <dbReference type="NCBI Taxonomy" id="27835"/>
    <lineage>
        <taxon>Eukaryota</taxon>
        <taxon>Metazoa</taxon>
        <taxon>Ecdysozoa</taxon>
        <taxon>Nematoda</taxon>
        <taxon>Chromadorea</taxon>
        <taxon>Rhabditida</taxon>
        <taxon>Rhabditina</taxon>
        <taxon>Rhabditomorpha</taxon>
        <taxon>Strongyloidea</taxon>
        <taxon>Heligmosomidae</taxon>
        <taxon>Nippostrongylus</taxon>
    </lineage>
</organism>
<feature type="region of interest" description="Disordered" evidence="3">
    <location>
        <begin position="446"/>
        <end position="499"/>
    </location>
</feature>
<evidence type="ECO:0000313" key="4">
    <source>
        <dbReference type="EMBL" id="VDL73978.1"/>
    </source>
</evidence>
<feature type="coiled-coil region" evidence="2">
    <location>
        <begin position="115"/>
        <end position="183"/>
    </location>
</feature>
<evidence type="ECO:0000256" key="1">
    <source>
        <dbReference type="ARBA" id="ARBA00023054"/>
    </source>
</evidence>